<organism evidence="2 3">
    <name type="scientific">Paenibacillus aceris</name>
    <dbReference type="NCBI Taxonomy" id="869555"/>
    <lineage>
        <taxon>Bacteria</taxon>
        <taxon>Bacillati</taxon>
        <taxon>Bacillota</taxon>
        <taxon>Bacilli</taxon>
        <taxon>Bacillales</taxon>
        <taxon>Paenibacillaceae</taxon>
        <taxon>Paenibacillus</taxon>
    </lineage>
</organism>
<dbReference type="Proteomes" id="UP001519344">
    <property type="component" value="Unassembled WGS sequence"/>
</dbReference>
<evidence type="ECO:0000313" key="3">
    <source>
        <dbReference type="Proteomes" id="UP001519344"/>
    </source>
</evidence>
<keyword evidence="1" id="KW-1133">Transmembrane helix</keyword>
<gene>
    <name evidence="2" type="ORF">J2Z65_005812</name>
</gene>
<evidence type="ECO:0000256" key="1">
    <source>
        <dbReference type="SAM" id="Phobius"/>
    </source>
</evidence>
<accession>A0ABS4I6L4</accession>
<feature type="transmembrane region" description="Helical" evidence="1">
    <location>
        <begin position="37"/>
        <end position="55"/>
    </location>
</feature>
<evidence type="ECO:0000313" key="2">
    <source>
        <dbReference type="EMBL" id="MBP1966552.1"/>
    </source>
</evidence>
<sequence>MNSLLRFGGGLFELAAVVRDSGNSVRAMHEGLWFVKLWDFLWVCLTHLVSLAFLFKRSLNCRVFEAAFSIFHSGKRCRRSIDSGCILCMGS</sequence>
<reference evidence="2 3" key="1">
    <citation type="submission" date="2021-03" db="EMBL/GenBank/DDBJ databases">
        <title>Genomic Encyclopedia of Type Strains, Phase IV (KMG-IV): sequencing the most valuable type-strain genomes for metagenomic binning, comparative biology and taxonomic classification.</title>
        <authorList>
            <person name="Goeker M."/>
        </authorList>
    </citation>
    <scope>NUCLEOTIDE SEQUENCE [LARGE SCALE GENOMIC DNA]</scope>
    <source>
        <strain evidence="2 3">DSM 24950</strain>
    </source>
</reference>
<name>A0ABS4I6L4_9BACL</name>
<keyword evidence="1" id="KW-0812">Transmembrane</keyword>
<proteinExistence type="predicted"/>
<dbReference type="EMBL" id="JAGGKV010000022">
    <property type="protein sequence ID" value="MBP1966552.1"/>
    <property type="molecule type" value="Genomic_DNA"/>
</dbReference>
<protein>
    <submittedName>
        <fullName evidence="2">Uncharacterized protein</fullName>
    </submittedName>
</protein>
<keyword evidence="3" id="KW-1185">Reference proteome</keyword>
<keyword evidence="1" id="KW-0472">Membrane</keyword>
<comment type="caution">
    <text evidence="2">The sequence shown here is derived from an EMBL/GenBank/DDBJ whole genome shotgun (WGS) entry which is preliminary data.</text>
</comment>